<dbReference type="Gene3D" id="2.60.120.290">
    <property type="entry name" value="Spermadhesin, CUB domain"/>
    <property type="match status" value="1"/>
</dbReference>
<organism evidence="8 9">
    <name type="scientific">Erpetoichthys calabaricus</name>
    <name type="common">Rope fish</name>
    <name type="synonym">Calamoichthys calabaricus</name>
    <dbReference type="NCBI Taxonomy" id="27687"/>
    <lineage>
        <taxon>Eukaryota</taxon>
        <taxon>Metazoa</taxon>
        <taxon>Chordata</taxon>
        <taxon>Craniata</taxon>
        <taxon>Vertebrata</taxon>
        <taxon>Euteleostomi</taxon>
        <taxon>Actinopterygii</taxon>
        <taxon>Polypteriformes</taxon>
        <taxon>Polypteridae</taxon>
        <taxon>Erpetoichthys</taxon>
    </lineage>
</organism>
<evidence type="ECO:0000256" key="2">
    <source>
        <dbReference type="ARBA" id="ARBA00023157"/>
    </source>
</evidence>
<dbReference type="InterPro" id="IPR036056">
    <property type="entry name" value="Fibrinogen-like_C"/>
</dbReference>
<dbReference type="PRINTS" id="PR01265">
    <property type="entry name" value="LINKMODULE"/>
</dbReference>
<evidence type="ECO:0000256" key="4">
    <source>
        <dbReference type="SAM" id="MobiDB-lite"/>
    </source>
</evidence>
<feature type="domain" description="Link" evidence="7">
    <location>
        <begin position="31"/>
        <end position="124"/>
    </location>
</feature>
<feature type="domain" description="CUB" evidence="6">
    <location>
        <begin position="773"/>
        <end position="885"/>
    </location>
</feature>
<dbReference type="FunFam" id="2.60.120.290:FF:000013">
    <property type="entry name" value="Membrane frizzled-related protein"/>
    <property type="match status" value="1"/>
</dbReference>
<evidence type="ECO:0000256" key="1">
    <source>
        <dbReference type="ARBA" id="ARBA00022737"/>
    </source>
</evidence>
<dbReference type="PROSITE" id="PS01180">
    <property type="entry name" value="CUB"/>
    <property type="match status" value="1"/>
</dbReference>
<comment type="caution">
    <text evidence="3">Lacks conserved residue(s) required for the propagation of feature annotation.</text>
</comment>
<dbReference type="FunFam" id="3.10.100.10:FF:000001">
    <property type="entry name" value="Hyaluronan proteoglycan link protein 1"/>
    <property type="match status" value="1"/>
</dbReference>
<dbReference type="InterPro" id="IPR016186">
    <property type="entry name" value="C-type_lectin-like/link_sf"/>
</dbReference>
<dbReference type="InterPro" id="IPR000859">
    <property type="entry name" value="CUB_dom"/>
</dbReference>
<keyword evidence="2 3" id="KW-1015">Disulfide bond</keyword>
<feature type="compositionally biased region" description="Polar residues" evidence="4">
    <location>
        <begin position="230"/>
        <end position="240"/>
    </location>
</feature>
<dbReference type="SUPFAM" id="SSF49854">
    <property type="entry name" value="Spermadhesin, CUB domain"/>
    <property type="match status" value="1"/>
</dbReference>
<dbReference type="SMART" id="SM00445">
    <property type="entry name" value="LINK"/>
    <property type="match status" value="1"/>
</dbReference>
<dbReference type="CDD" id="cd00041">
    <property type="entry name" value="CUB"/>
    <property type="match status" value="1"/>
</dbReference>
<evidence type="ECO:0000259" key="6">
    <source>
        <dbReference type="PROSITE" id="PS01180"/>
    </source>
</evidence>
<dbReference type="SMART" id="SM00042">
    <property type="entry name" value="CUB"/>
    <property type="match status" value="1"/>
</dbReference>
<feature type="chain" id="PRO_5034832730" evidence="5">
    <location>
        <begin position="17"/>
        <end position="1302"/>
    </location>
</feature>
<feature type="region of interest" description="Disordered" evidence="4">
    <location>
        <begin position="229"/>
        <end position="257"/>
    </location>
</feature>
<feature type="compositionally biased region" description="Basic and acidic residues" evidence="4">
    <location>
        <begin position="241"/>
        <end position="257"/>
    </location>
</feature>
<feature type="region of interest" description="Disordered" evidence="4">
    <location>
        <begin position="296"/>
        <end position="338"/>
    </location>
</feature>
<dbReference type="Ensembl" id="ENSECRT00000006116.1">
    <property type="protein sequence ID" value="ENSECRP00000006017.1"/>
    <property type="gene ID" value="ENSECRG00000004014.1"/>
</dbReference>
<feature type="signal peptide" evidence="5">
    <location>
        <begin position="1"/>
        <end position="16"/>
    </location>
</feature>
<keyword evidence="5" id="KW-0732">Signal</keyword>
<sequence>MFLLMSLIVMVRLGVGDIPSCEFFLNRRVSGVFLYDRHTRYNLTFDDAADACEKDFGATIADRHQLYAAYKAGLEECRAGWILGAEVAYPRITQNWNCGQNETGIITYGIRKNQSETWDVFCYKEDDNCTAYESIYLHTLNRTHLTDSLDESIKTKNELVQRFLAGEDLDHISEDISHSNGSYIVSPVSQHKQSPSIFTNSFVQKKDVIMPTSSIAEEDDITPKIMEIPESSSQENLNNSYKEEHKESSFDENSTKHEIPTTLSDLNSLPSRFLYVNRLFPLPNVKILKVVPPTEKSTLEDKHTHTKPESTTLSDSSYESSWKSTDQSEVTRPNLPYKLTSPTEKSLLSLLSTQHPQKHVVTTVTPIYLSLKDSTQSKYHSLNTEEPIINSTETTSVVKVKNVTLASFRRNDIDHGNLFVLKGRKENSTRSEIKISKNASFSFTPKPEQFSENGPYVENDSLIRSENLSLAFNQSTNANRTSSFLFTAREQTTLPYVSILPFTISKMITDTDYSLKTAESLKSVDISNYTEYGKSRSKDNSILHMFSHNRDVELPIISDRDKAEKNMSTSESMERHDMGFPEISFSSQEFSYLKENANLTGRDIENNNIVEEITATPHQVSTLSLDPTTPPHESSATLWVPLATWSERNGKKSMDIQTYAVDSSNLSTTNIYETKSTPSTDISPGDKSEMTALLNKFSSTPPNDIQVTETTEQWNKYKSSPITSSSSSQLIYNPTQALNLSYVAIDTSTQMNISLVSVTSHLSSSSHMLQDACGGVLSGTEGEFQSPGFPQSYLSDMECTWTIEAPLGSFITLTFHSFVLEDHKSCEYDYVTIYDGETPAGQELGRFCGSEMPAQIRTRSNYLAVVMKSDSSVELDGFSARFTTTKLHSVLKSCSSLKNAGVLEPGVYLIDPDGEEFGVDPFPVHCDMDSYPEVGITVVGHNSEDRLRISPCEDAGCYSRQIVYKQASLHQLRVLTEISQTCEQFVKLECRHIRFLRENWGWWISRDGQKVQSWGGSSTNSGKCACGERGDCDLGLSTCNCDANDEVWRSDEGYLTDKSVLPVREVRFGDTRDVPVEMAFYSIGKLQCKGEKTTIPVLESCAALKVAGFTKSGRYVIDPDGPGKGVSQFEVSCDMTSDPVTGITLVSHDSETRMRVAPCESPGCYGRELKYEASLTQLNALTKVSRCCEQFVKLDCRHIRFLQSGWGWWVSWDGHKMLDWGGAEVNSSSCACGMTGTCSGPGRLCNCDSNDVIWRTDEGYLRHKSSLPIKAVHFGDTQDAPLEMAFHTVGKLTCKGRAMSDK</sequence>
<name>A0A8C4X516_ERPCA</name>
<dbReference type="Pfam" id="PF00431">
    <property type="entry name" value="CUB"/>
    <property type="match status" value="1"/>
</dbReference>
<dbReference type="SUPFAM" id="SSF56496">
    <property type="entry name" value="Fibrinogen C-terminal domain-like"/>
    <property type="match status" value="1"/>
</dbReference>
<feature type="compositionally biased region" description="Basic and acidic residues" evidence="4">
    <location>
        <begin position="297"/>
        <end position="308"/>
    </location>
</feature>
<evidence type="ECO:0000313" key="8">
    <source>
        <dbReference type="Ensembl" id="ENSECRP00000006017.1"/>
    </source>
</evidence>
<dbReference type="Gene3D" id="3.90.215.10">
    <property type="entry name" value="Gamma Fibrinogen, chain A, domain 1"/>
    <property type="match status" value="1"/>
</dbReference>
<dbReference type="SUPFAM" id="SSF56436">
    <property type="entry name" value="C-type lectin-like"/>
    <property type="match status" value="1"/>
</dbReference>
<dbReference type="GeneTree" id="ENSGT00940000168554"/>
<dbReference type="PANTHER" id="PTHR24251:SF37">
    <property type="entry name" value="CUB DOMAIN-CONTAINING PROTEIN"/>
    <property type="match status" value="1"/>
</dbReference>
<reference evidence="8" key="1">
    <citation type="submission" date="2021-06" db="EMBL/GenBank/DDBJ databases">
        <authorList>
            <consortium name="Wellcome Sanger Institute Data Sharing"/>
        </authorList>
    </citation>
    <scope>NUCLEOTIDE SEQUENCE [LARGE SCALE GENOMIC DNA]</scope>
</reference>
<dbReference type="Gene3D" id="3.10.100.10">
    <property type="entry name" value="Mannose-Binding Protein A, subunit A"/>
    <property type="match status" value="1"/>
</dbReference>
<dbReference type="GO" id="GO:0007155">
    <property type="term" value="P:cell adhesion"/>
    <property type="evidence" value="ECO:0007669"/>
    <property type="project" value="InterPro"/>
</dbReference>
<dbReference type="Pfam" id="PF00193">
    <property type="entry name" value="Xlink"/>
    <property type="match status" value="1"/>
</dbReference>
<feature type="disulfide bond" evidence="3">
    <location>
        <begin position="77"/>
        <end position="98"/>
    </location>
</feature>
<proteinExistence type="predicted"/>
<evidence type="ECO:0000256" key="5">
    <source>
        <dbReference type="SAM" id="SignalP"/>
    </source>
</evidence>
<dbReference type="InterPro" id="IPR016187">
    <property type="entry name" value="CTDL_fold"/>
</dbReference>
<feature type="compositionally biased region" description="Low complexity" evidence="4">
    <location>
        <begin position="309"/>
        <end position="321"/>
    </location>
</feature>
<dbReference type="Gene3D" id="2.60.120.1000">
    <property type="match status" value="1"/>
</dbReference>
<evidence type="ECO:0000256" key="3">
    <source>
        <dbReference type="PROSITE-ProRule" id="PRU00323"/>
    </source>
</evidence>
<dbReference type="PROSITE" id="PS50963">
    <property type="entry name" value="LINK_2"/>
    <property type="match status" value="1"/>
</dbReference>
<dbReference type="GO" id="GO:0005540">
    <property type="term" value="F:hyaluronic acid binding"/>
    <property type="evidence" value="ECO:0007669"/>
    <property type="project" value="InterPro"/>
</dbReference>
<accession>A0A8C4X516</accession>
<evidence type="ECO:0000259" key="7">
    <source>
        <dbReference type="PROSITE" id="PS50963"/>
    </source>
</evidence>
<gene>
    <name evidence="8" type="primary">LOC114653453</name>
</gene>
<dbReference type="PROSITE" id="PS01241">
    <property type="entry name" value="LINK_1"/>
    <property type="match status" value="1"/>
</dbReference>
<evidence type="ECO:0000313" key="9">
    <source>
        <dbReference type="Proteomes" id="UP000694620"/>
    </source>
</evidence>
<dbReference type="PANTHER" id="PTHR24251">
    <property type="entry name" value="OVOCHYMASE-RELATED"/>
    <property type="match status" value="1"/>
</dbReference>
<keyword evidence="1" id="KW-0677">Repeat</keyword>
<dbReference type="InterPro" id="IPR035914">
    <property type="entry name" value="Sperma_CUB_dom_sf"/>
</dbReference>
<keyword evidence="9" id="KW-1185">Reference proteome</keyword>
<dbReference type="InterPro" id="IPR014716">
    <property type="entry name" value="Fibrinogen_a/b/g_C_1"/>
</dbReference>
<dbReference type="InterPro" id="IPR000538">
    <property type="entry name" value="Link_dom"/>
</dbReference>
<reference evidence="8" key="2">
    <citation type="submission" date="2025-08" db="UniProtKB">
        <authorList>
            <consortium name="Ensembl"/>
        </authorList>
    </citation>
    <scope>IDENTIFICATION</scope>
</reference>
<reference evidence="8" key="3">
    <citation type="submission" date="2025-09" db="UniProtKB">
        <authorList>
            <consortium name="Ensembl"/>
        </authorList>
    </citation>
    <scope>IDENTIFICATION</scope>
</reference>
<dbReference type="Proteomes" id="UP000694620">
    <property type="component" value="Chromosome 6"/>
</dbReference>
<protein>
    <submittedName>
        <fullName evidence="8">Uncharacterized LOC114653453</fullName>
    </submittedName>
</protein>
<feature type="compositionally biased region" description="Polar residues" evidence="4">
    <location>
        <begin position="322"/>
        <end position="331"/>
    </location>
</feature>